<dbReference type="InterPro" id="IPR000792">
    <property type="entry name" value="Tscrpt_reg_LuxR_C"/>
</dbReference>
<dbReference type="SUPFAM" id="SSF55073">
    <property type="entry name" value="Nucleotide cyclase"/>
    <property type="match status" value="1"/>
</dbReference>
<keyword evidence="4" id="KW-1185">Reference proteome</keyword>
<protein>
    <recommendedName>
        <fullName evidence="2">Guanylate cyclase domain-containing protein</fullName>
    </recommendedName>
</protein>
<dbReference type="SMART" id="SM00421">
    <property type="entry name" value="HTH_LUXR"/>
    <property type="match status" value="1"/>
</dbReference>
<dbReference type="EMBL" id="BAABDO010000164">
    <property type="protein sequence ID" value="GAA4158008.1"/>
    <property type="molecule type" value="Genomic_DNA"/>
</dbReference>
<reference evidence="4" key="1">
    <citation type="journal article" date="2019" name="Int. J. Syst. Evol. Microbiol.">
        <title>The Global Catalogue of Microorganisms (GCM) 10K type strain sequencing project: providing services to taxonomists for standard genome sequencing and annotation.</title>
        <authorList>
            <consortium name="The Broad Institute Genomics Platform"/>
            <consortium name="The Broad Institute Genome Sequencing Center for Infectious Disease"/>
            <person name="Wu L."/>
            <person name="Ma J."/>
        </authorList>
    </citation>
    <scope>NUCLEOTIDE SEQUENCE [LARGE SCALE GENOMIC DNA]</scope>
    <source>
        <strain evidence="4">JCM 17316</strain>
    </source>
</reference>
<accession>A0ABP7ZHD0</accession>
<evidence type="ECO:0000256" key="1">
    <source>
        <dbReference type="SAM" id="MobiDB-lite"/>
    </source>
</evidence>
<sequence length="462" mass="49896">MGSTSDDVGAQNLPTGTADDDTRMFAPAPGTGARPAREARQLQVVKLWRMLRNHIPSDAPTPLDVLIAEATAGAEVLDADTISRRLQRAADAGREQPPWDEIVNQPSTRRTLAQVLRALSLLEHTALGTTGARRLRDRPDDGLISETLDAAQAFSRSSSPPDHQEALVAVIDIHEFANRPEHGQLALREAMYRLLQQAFEHSLGAGLDGAHVEDRGDGALVVLPQCPQPAAVPKLVDELRTRLRAHNRVRTAETALRLRVALHTGTVRANDYEVSGGAIMFACRLLDAPVARQAIADADAHLVMMLSRSLHARSGASDAAGMDQFRPVHFHVKGIVGQGWLLVDATPPPSASSERPDDADSQATGTDAGRSAASAPTAEDAPAQPVAFPSVRSRRRIEAPDLSEDDFRLLAQIASGATTEDAADNLQMSARTVRRRLRQICDRLEVDTPIEAVVWAARRHLI</sequence>
<evidence type="ECO:0000259" key="2">
    <source>
        <dbReference type="PROSITE" id="PS50125"/>
    </source>
</evidence>
<feature type="region of interest" description="Disordered" evidence="1">
    <location>
        <begin position="1"/>
        <end position="37"/>
    </location>
</feature>
<name>A0ABP7ZHD0_9ACTN</name>
<dbReference type="Gene3D" id="1.10.10.10">
    <property type="entry name" value="Winged helix-like DNA-binding domain superfamily/Winged helix DNA-binding domain"/>
    <property type="match status" value="1"/>
</dbReference>
<dbReference type="InterPro" id="IPR001054">
    <property type="entry name" value="A/G_cyclase"/>
</dbReference>
<organism evidence="3 4">
    <name type="scientific">Actinomadura keratinilytica</name>
    <dbReference type="NCBI Taxonomy" id="547461"/>
    <lineage>
        <taxon>Bacteria</taxon>
        <taxon>Bacillati</taxon>
        <taxon>Actinomycetota</taxon>
        <taxon>Actinomycetes</taxon>
        <taxon>Streptosporangiales</taxon>
        <taxon>Thermomonosporaceae</taxon>
        <taxon>Actinomadura</taxon>
    </lineage>
</organism>
<evidence type="ECO:0000313" key="3">
    <source>
        <dbReference type="EMBL" id="GAA4158008.1"/>
    </source>
</evidence>
<dbReference type="SUPFAM" id="SSF46894">
    <property type="entry name" value="C-terminal effector domain of the bipartite response regulators"/>
    <property type="match status" value="1"/>
</dbReference>
<feature type="domain" description="Guanylate cyclase" evidence="2">
    <location>
        <begin position="167"/>
        <end position="286"/>
    </location>
</feature>
<feature type="compositionally biased region" description="Low complexity" evidence="1">
    <location>
        <begin position="371"/>
        <end position="383"/>
    </location>
</feature>
<evidence type="ECO:0000313" key="4">
    <source>
        <dbReference type="Proteomes" id="UP001500266"/>
    </source>
</evidence>
<dbReference type="Gene3D" id="3.30.70.1230">
    <property type="entry name" value="Nucleotide cyclase"/>
    <property type="match status" value="1"/>
</dbReference>
<dbReference type="InterPro" id="IPR036388">
    <property type="entry name" value="WH-like_DNA-bd_sf"/>
</dbReference>
<dbReference type="PROSITE" id="PS50125">
    <property type="entry name" value="GUANYLATE_CYCLASE_2"/>
    <property type="match status" value="1"/>
</dbReference>
<dbReference type="InterPro" id="IPR029787">
    <property type="entry name" value="Nucleotide_cyclase"/>
</dbReference>
<dbReference type="Proteomes" id="UP001500266">
    <property type="component" value="Unassembled WGS sequence"/>
</dbReference>
<feature type="region of interest" description="Disordered" evidence="1">
    <location>
        <begin position="343"/>
        <end position="395"/>
    </location>
</feature>
<dbReference type="InterPro" id="IPR016032">
    <property type="entry name" value="Sig_transdc_resp-reg_C-effctor"/>
</dbReference>
<gene>
    <name evidence="3" type="ORF">GCM10022416_59820</name>
</gene>
<comment type="caution">
    <text evidence="3">The sequence shown here is derived from an EMBL/GenBank/DDBJ whole genome shotgun (WGS) entry which is preliminary data.</text>
</comment>
<proteinExistence type="predicted"/>